<keyword evidence="2 3" id="KW-0539">Nucleus</keyword>
<dbReference type="EMBL" id="JAZHXJ010000024">
    <property type="protein sequence ID" value="KAL1881403.1"/>
    <property type="molecule type" value="Genomic_DNA"/>
</dbReference>
<feature type="compositionally biased region" description="Polar residues" evidence="5">
    <location>
        <begin position="108"/>
        <end position="132"/>
    </location>
</feature>
<evidence type="ECO:0000259" key="6">
    <source>
        <dbReference type="PROSITE" id="PS50118"/>
    </source>
</evidence>
<keyword evidence="3" id="KW-0238">DNA-binding</keyword>
<evidence type="ECO:0000313" key="7">
    <source>
        <dbReference type="EMBL" id="KAL1881403.1"/>
    </source>
</evidence>
<comment type="caution">
    <text evidence="7">The sequence shown here is derived from an EMBL/GenBank/DDBJ whole genome shotgun (WGS) entry which is preliminary data.</text>
</comment>
<feature type="compositionally biased region" description="Basic and acidic residues" evidence="5">
    <location>
        <begin position="254"/>
        <end position="269"/>
    </location>
</feature>
<dbReference type="SUPFAM" id="SSF47095">
    <property type="entry name" value="HMG-box"/>
    <property type="match status" value="1"/>
</dbReference>
<protein>
    <recommendedName>
        <fullName evidence="6">HMG box domain-containing protein</fullName>
    </recommendedName>
</protein>
<keyword evidence="4" id="KW-0175">Coiled coil</keyword>
<evidence type="ECO:0000256" key="3">
    <source>
        <dbReference type="PROSITE-ProRule" id="PRU00267"/>
    </source>
</evidence>
<feature type="compositionally biased region" description="Acidic residues" evidence="5">
    <location>
        <begin position="286"/>
        <end position="295"/>
    </location>
</feature>
<dbReference type="SMART" id="SM00398">
    <property type="entry name" value="HMG"/>
    <property type="match status" value="1"/>
</dbReference>
<reference evidence="7 8" key="1">
    <citation type="journal article" date="2024" name="Commun. Biol.">
        <title>Comparative genomic analysis of thermophilic fungi reveals convergent evolutionary adaptations and gene losses.</title>
        <authorList>
            <person name="Steindorff A.S."/>
            <person name="Aguilar-Pontes M.V."/>
            <person name="Robinson A.J."/>
            <person name="Andreopoulos B."/>
            <person name="LaButti K."/>
            <person name="Kuo A."/>
            <person name="Mondo S."/>
            <person name="Riley R."/>
            <person name="Otillar R."/>
            <person name="Haridas S."/>
            <person name="Lipzen A."/>
            <person name="Grimwood J."/>
            <person name="Schmutz J."/>
            <person name="Clum A."/>
            <person name="Reid I.D."/>
            <person name="Moisan M.C."/>
            <person name="Butler G."/>
            <person name="Nguyen T.T.M."/>
            <person name="Dewar K."/>
            <person name="Conant G."/>
            <person name="Drula E."/>
            <person name="Henrissat B."/>
            <person name="Hansel C."/>
            <person name="Singer S."/>
            <person name="Hutchinson M.I."/>
            <person name="de Vries R.P."/>
            <person name="Natvig D.O."/>
            <person name="Powell A.J."/>
            <person name="Tsang A."/>
            <person name="Grigoriev I.V."/>
        </authorList>
    </citation>
    <scope>NUCLEOTIDE SEQUENCE [LARGE SCALE GENOMIC DNA]</scope>
    <source>
        <strain evidence="7 8">ATCC 24622</strain>
    </source>
</reference>
<dbReference type="InterPro" id="IPR036910">
    <property type="entry name" value="HMG_box_dom_sf"/>
</dbReference>
<organism evidence="7 8">
    <name type="scientific">Phialemonium thermophilum</name>
    <dbReference type="NCBI Taxonomy" id="223376"/>
    <lineage>
        <taxon>Eukaryota</taxon>
        <taxon>Fungi</taxon>
        <taxon>Dikarya</taxon>
        <taxon>Ascomycota</taxon>
        <taxon>Pezizomycotina</taxon>
        <taxon>Sordariomycetes</taxon>
        <taxon>Sordariomycetidae</taxon>
        <taxon>Cephalothecales</taxon>
        <taxon>Cephalothecaceae</taxon>
        <taxon>Phialemonium</taxon>
    </lineage>
</organism>
<dbReference type="CDD" id="cd00084">
    <property type="entry name" value="HMG-box_SF"/>
    <property type="match status" value="1"/>
</dbReference>
<comment type="subcellular location">
    <subcellularLocation>
        <location evidence="1">Nucleus</location>
    </subcellularLocation>
</comment>
<feature type="coiled-coil region" evidence="4">
    <location>
        <begin position="30"/>
        <end position="64"/>
    </location>
</feature>
<evidence type="ECO:0000256" key="4">
    <source>
        <dbReference type="SAM" id="Coils"/>
    </source>
</evidence>
<feature type="region of interest" description="Disordered" evidence="5">
    <location>
        <begin position="254"/>
        <end position="345"/>
    </location>
</feature>
<feature type="region of interest" description="Disordered" evidence="5">
    <location>
        <begin position="66"/>
        <end position="224"/>
    </location>
</feature>
<accession>A0ABR3XZF0</accession>
<feature type="DNA-binding region" description="HMG box" evidence="3">
    <location>
        <begin position="186"/>
        <end position="263"/>
    </location>
</feature>
<keyword evidence="8" id="KW-1185">Reference proteome</keyword>
<evidence type="ECO:0000256" key="2">
    <source>
        <dbReference type="ARBA" id="ARBA00023242"/>
    </source>
</evidence>
<gene>
    <name evidence="7" type="ORF">VTK73DRAFT_4163</name>
</gene>
<dbReference type="PROSITE" id="PS50118">
    <property type="entry name" value="HMG_BOX_2"/>
    <property type="match status" value="1"/>
</dbReference>
<dbReference type="InterPro" id="IPR009071">
    <property type="entry name" value="HMG_box_dom"/>
</dbReference>
<feature type="compositionally biased region" description="Basic and acidic residues" evidence="5">
    <location>
        <begin position="198"/>
        <end position="215"/>
    </location>
</feature>
<feature type="compositionally biased region" description="Basic and acidic residues" evidence="5">
    <location>
        <begin position="133"/>
        <end position="156"/>
    </location>
</feature>
<dbReference type="Proteomes" id="UP001586593">
    <property type="component" value="Unassembled WGS sequence"/>
</dbReference>
<dbReference type="Gene3D" id="1.10.30.10">
    <property type="entry name" value="High mobility group box domain"/>
    <property type="match status" value="1"/>
</dbReference>
<dbReference type="Pfam" id="PF24245">
    <property type="entry name" value="INO80F"/>
    <property type="match status" value="1"/>
</dbReference>
<evidence type="ECO:0000313" key="8">
    <source>
        <dbReference type="Proteomes" id="UP001586593"/>
    </source>
</evidence>
<sequence length="345" mass="38194">MAPTNAIPPALPPSVEEAYRRKCIQLKQRTNEVEEANDAARLRLNRLKRQVEKMRLERAFLLEQLARRTSTNVEDSEGSPSPPPTPKEKPLRIKRGHRKQSLLPNADATPSASGATFISQNPQTLSPSSDAVSHSHVDLDQSKSRSQARKEQKGNERAPTPTPGPSGAGADAEAADENAETNGVARKPAKSAFDFFCNEERPTLVKKRGETKNGDDGDDDMDVDVDDELRRLWKELPAERKEDFESQWEREVARYEKENKKETSAKTDSQRAGSEGPRGASKDADIREEEGGEPEDVSKRKRASSSIKASAEPTKKKRDVDDLSPSQDEDLEMAHSNSEDDVSVA</sequence>
<name>A0ABR3XZF0_9PEZI</name>
<evidence type="ECO:0000256" key="1">
    <source>
        <dbReference type="ARBA" id="ARBA00004123"/>
    </source>
</evidence>
<feature type="domain" description="HMG box" evidence="6">
    <location>
        <begin position="186"/>
        <end position="263"/>
    </location>
</feature>
<evidence type="ECO:0000256" key="5">
    <source>
        <dbReference type="SAM" id="MobiDB-lite"/>
    </source>
</evidence>
<dbReference type="InterPro" id="IPR056513">
    <property type="entry name" value="INO80F"/>
</dbReference>
<proteinExistence type="predicted"/>